<dbReference type="AlphaFoldDB" id="A0A1A9RP51"/>
<protein>
    <submittedName>
        <fullName evidence="1">DNA repair protein</fullName>
    </submittedName>
</protein>
<gene>
    <name evidence="1" type="ORF">A7P89_09285</name>
</gene>
<organism evidence="1 2">
    <name type="scientific">Eikenella corrodens</name>
    <dbReference type="NCBI Taxonomy" id="539"/>
    <lineage>
        <taxon>Bacteria</taxon>
        <taxon>Pseudomonadati</taxon>
        <taxon>Pseudomonadota</taxon>
        <taxon>Betaproteobacteria</taxon>
        <taxon>Neisseriales</taxon>
        <taxon>Neisseriaceae</taxon>
        <taxon>Eikenella</taxon>
    </lineage>
</organism>
<dbReference type="EMBL" id="LXSH01000025">
    <property type="protein sequence ID" value="OAM20815.1"/>
    <property type="molecule type" value="Genomic_DNA"/>
</dbReference>
<dbReference type="Proteomes" id="UP000078103">
    <property type="component" value="Unassembled WGS sequence"/>
</dbReference>
<dbReference type="NCBIfam" id="NF047389">
    <property type="entry name" value="ATPase_Sll1717"/>
    <property type="match status" value="1"/>
</dbReference>
<sequence>MENNIKIKKGFKVGELEAEADQKYLNYAFIDNGTLALLIDTNEHSSIIVGRTGAGKSALIYKISQTVENPITVDPNNISIKFLENSNIIQFLNELGIKLDLFYRLLWRHILVLELIKKRYNIKNKSENVNFLKRISNWSGKSNPKRELAINYFREWGERFWQDTEEHIKEITDKFTSDIKAAIKTSSIPVEVSLSGAKSLSGEIKTEIKNLASKAVNQIQIQKLNEVLDALAEEAFDDNQKKYHILIDRLDENWAETETRCRFIRALIEEIKVFRKLQQVKIITALRQDLLEVILDKTRDSGFQQEKYEAYFVYLKWSKDDLKRLLEERVSKMYEYQYTNSNVVFDDVFPKIKQGQMPIDYMIERTLLRPRDIIQFANECFLSSESLTSVTWRKISAAEYIYSKKRLQSLIEEWGEYYPSLKFSVEILRDMLSTFTRSQLDSKKIEDLSTELYDLEEDPCVKAAKNLYDKPTNSSSDFLNQLIICFYTVGLIGIKTSAMTPFLWSYIDQSNISKSEAKRANQIKVHKMYRLALDIRDNKYTDENDEHLEQ</sequence>
<evidence type="ECO:0000313" key="1">
    <source>
        <dbReference type="EMBL" id="OAM20815.1"/>
    </source>
</evidence>
<dbReference type="InterPro" id="IPR059206">
    <property type="entry name" value="Sll1717-like"/>
</dbReference>
<comment type="caution">
    <text evidence="1">The sequence shown here is derived from an EMBL/GenBank/DDBJ whole genome shotgun (WGS) entry which is preliminary data.</text>
</comment>
<reference evidence="2" key="1">
    <citation type="submission" date="2016-05" db="EMBL/GenBank/DDBJ databases">
        <title>Draft genome of Corynebacterium afermentans subsp. afermentans LCDC 88199T.</title>
        <authorList>
            <person name="Bernier A.-M."/>
            <person name="Bernard K."/>
        </authorList>
    </citation>
    <scope>NUCLEOTIDE SEQUENCE [LARGE SCALE GENOMIC DNA]</scope>
    <source>
        <strain evidence="2">NML120819</strain>
    </source>
</reference>
<dbReference type="RefSeq" id="WP_064106268.1">
    <property type="nucleotide sequence ID" value="NZ_LXSH01000025.1"/>
</dbReference>
<evidence type="ECO:0000313" key="2">
    <source>
        <dbReference type="Proteomes" id="UP000078103"/>
    </source>
</evidence>
<name>A0A1A9RP51_EIKCO</name>
<accession>A0A1A9RP51</accession>
<proteinExistence type="predicted"/>